<comment type="similarity">
    <text evidence="2 8">Belongs to the WD repeat HIR1 family.</text>
</comment>
<dbReference type="GO" id="GO:0031491">
    <property type="term" value="F:nucleosome binding"/>
    <property type="evidence" value="ECO:0007669"/>
    <property type="project" value="TreeGrafter"/>
</dbReference>
<dbReference type="SMART" id="SM00320">
    <property type="entry name" value="WD40"/>
    <property type="match status" value="4"/>
</dbReference>
<dbReference type="PANTHER" id="PTHR13831:SF0">
    <property type="entry name" value="PROTEIN HIRA"/>
    <property type="match status" value="1"/>
</dbReference>
<keyword evidence="3 7" id="KW-0853">WD repeat</keyword>
<dbReference type="GO" id="GO:0006351">
    <property type="term" value="P:DNA-templated transcription"/>
    <property type="evidence" value="ECO:0007669"/>
    <property type="project" value="InterPro"/>
</dbReference>
<dbReference type="GO" id="GO:0006338">
    <property type="term" value="P:chromatin remodeling"/>
    <property type="evidence" value="ECO:0007669"/>
    <property type="project" value="TreeGrafter"/>
</dbReference>
<reference evidence="11 12" key="1">
    <citation type="journal article" date="2016" name="Nat. Commun.">
        <title>Genomes of cryptic chimpanzee Plasmodium species reveal key evolutionary events leading to human malaria.</title>
        <authorList>
            <person name="Sundararaman S.A."/>
            <person name="Plenderleith L.J."/>
            <person name="Liu W."/>
            <person name="Loy D.E."/>
            <person name="Learn G.H."/>
            <person name="Li Y."/>
            <person name="Shaw K.S."/>
            <person name="Ayouba A."/>
            <person name="Peeters M."/>
            <person name="Speede S."/>
            <person name="Shaw G.M."/>
            <person name="Bushman F.D."/>
            <person name="Brisson D."/>
            <person name="Rayner J.C."/>
            <person name="Sharp P.M."/>
            <person name="Hahn B.H."/>
        </authorList>
    </citation>
    <scope>NUCLEOTIDE SEQUENCE [LARGE SCALE GENOMIC DNA]</scope>
    <source>
        <strain evidence="11 12">SY57</strain>
    </source>
</reference>
<gene>
    <name evidence="11" type="ORF">PRSY57_0501100</name>
</gene>
<organism evidence="11 12">
    <name type="scientific">Plasmodium reichenowi</name>
    <dbReference type="NCBI Taxonomy" id="5854"/>
    <lineage>
        <taxon>Eukaryota</taxon>
        <taxon>Sar</taxon>
        <taxon>Alveolata</taxon>
        <taxon>Apicomplexa</taxon>
        <taxon>Aconoidasida</taxon>
        <taxon>Haemosporida</taxon>
        <taxon>Plasmodiidae</taxon>
        <taxon>Plasmodium</taxon>
        <taxon>Plasmodium (Laverania)</taxon>
    </lineage>
</organism>
<keyword evidence="5 8" id="KW-0156">Chromatin regulator</keyword>
<dbReference type="AlphaFoldDB" id="A0A151LQS4"/>
<evidence type="ECO:0000256" key="9">
    <source>
        <dbReference type="SAM" id="MobiDB-lite"/>
    </source>
</evidence>
<comment type="function">
    <text evidence="8">Required for replication-independent chromatin assembly and for the periodic repression of histone gene transcription during the cell cycle.</text>
</comment>
<name>A0A151LQS4_PLARE</name>
<dbReference type="GO" id="GO:0000785">
    <property type="term" value="C:chromatin"/>
    <property type="evidence" value="ECO:0007669"/>
    <property type="project" value="TreeGrafter"/>
</dbReference>
<dbReference type="SUPFAM" id="SSF50978">
    <property type="entry name" value="WD40 repeat-like"/>
    <property type="match status" value="2"/>
</dbReference>
<proteinExistence type="inferred from homology"/>
<feature type="compositionally biased region" description="Low complexity" evidence="9">
    <location>
        <begin position="78"/>
        <end position="93"/>
    </location>
</feature>
<keyword evidence="6 8" id="KW-0539">Nucleus</keyword>
<keyword evidence="8" id="KW-0678">Repressor</keyword>
<comment type="caution">
    <text evidence="11">The sequence shown here is derived from an EMBL/GenBank/DDBJ whole genome shotgun (WGS) entry which is preliminary data.</text>
</comment>
<evidence type="ECO:0000256" key="7">
    <source>
        <dbReference type="PROSITE-ProRule" id="PRU00221"/>
    </source>
</evidence>
<dbReference type="InterPro" id="IPR055410">
    <property type="entry name" value="Beta-prop_CAF1B_HIR1"/>
</dbReference>
<evidence type="ECO:0000256" key="6">
    <source>
        <dbReference type="ARBA" id="ARBA00023242"/>
    </source>
</evidence>
<feature type="repeat" description="WD" evidence="7">
    <location>
        <begin position="226"/>
        <end position="258"/>
    </location>
</feature>
<feature type="region of interest" description="Disordered" evidence="9">
    <location>
        <begin position="72"/>
        <end position="94"/>
    </location>
</feature>
<feature type="compositionally biased region" description="Acidic residues" evidence="9">
    <location>
        <begin position="754"/>
        <end position="764"/>
    </location>
</feature>
<evidence type="ECO:0000256" key="8">
    <source>
        <dbReference type="RuleBase" id="RU364014"/>
    </source>
</evidence>
<dbReference type="Pfam" id="PF24105">
    <property type="entry name" value="Beta-prop_CAF1B_HIR1"/>
    <property type="match status" value="1"/>
</dbReference>
<keyword evidence="8" id="KW-0805">Transcription regulation</keyword>
<dbReference type="InterPro" id="IPR031120">
    <property type="entry name" value="HIR1-like"/>
</dbReference>
<keyword evidence="4 8" id="KW-0677">Repeat</keyword>
<feature type="repeat" description="WD" evidence="7">
    <location>
        <begin position="329"/>
        <end position="361"/>
    </location>
</feature>
<evidence type="ECO:0000313" key="12">
    <source>
        <dbReference type="Proteomes" id="UP000076359"/>
    </source>
</evidence>
<dbReference type="InterPro" id="IPR036322">
    <property type="entry name" value="WD40_repeat_dom_sf"/>
</dbReference>
<evidence type="ECO:0000256" key="1">
    <source>
        <dbReference type="ARBA" id="ARBA00004123"/>
    </source>
</evidence>
<feature type="compositionally biased region" description="Acidic residues" evidence="9">
    <location>
        <begin position="442"/>
        <end position="458"/>
    </location>
</feature>
<dbReference type="RefSeq" id="XP_012761537.2">
    <property type="nucleotide sequence ID" value="XM_012906083.2"/>
</dbReference>
<dbReference type="PROSITE" id="PS50294">
    <property type="entry name" value="WD_REPEATS_REGION"/>
    <property type="match status" value="2"/>
</dbReference>
<dbReference type="InterPro" id="IPR015943">
    <property type="entry name" value="WD40/YVTN_repeat-like_dom_sf"/>
</dbReference>
<dbReference type="GeneID" id="24529645"/>
<dbReference type="GO" id="GO:0005634">
    <property type="term" value="C:nucleus"/>
    <property type="evidence" value="ECO:0007669"/>
    <property type="project" value="UniProtKB-SubCell"/>
</dbReference>
<feature type="domain" description="CAF1B/HIR1 beta-propeller" evidence="10">
    <location>
        <begin position="170"/>
        <end position="368"/>
    </location>
</feature>
<dbReference type="InterPro" id="IPR001680">
    <property type="entry name" value="WD40_rpt"/>
</dbReference>
<evidence type="ECO:0000256" key="3">
    <source>
        <dbReference type="ARBA" id="ARBA00022574"/>
    </source>
</evidence>
<keyword evidence="8" id="KW-0804">Transcription</keyword>
<feature type="region of interest" description="Disordered" evidence="9">
    <location>
        <begin position="523"/>
        <end position="542"/>
    </location>
</feature>
<dbReference type="PROSITE" id="PS50082">
    <property type="entry name" value="WD_REPEATS_2"/>
    <property type="match status" value="2"/>
</dbReference>
<feature type="compositionally biased region" description="Basic and acidic residues" evidence="9">
    <location>
        <begin position="765"/>
        <end position="848"/>
    </location>
</feature>
<evidence type="ECO:0000313" key="11">
    <source>
        <dbReference type="EMBL" id="KYO01449.1"/>
    </source>
</evidence>
<dbReference type="VEuPathDB" id="PlasmoDB:PRG01_0501000"/>
<accession>A0A151LQS4</accession>
<dbReference type="KEGG" id="prei:PRSY57_0501100"/>
<feature type="compositionally biased region" description="Basic and acidic residues" evidence="9">
    <location>
        <begin position="863"/>
        <end position="872"/>
    </location>
</feature>
<evidence type="ECO:0000256" key="4">
    <source>
        <dbReference type="ARBA" id="ARBA00022737"/>
    </source>
</evidence>
<dbReference type="PANTHER" id="PTHR13831">
    <property type="entry name" value="MEMBER OF THE HIR1 FAMILY OF WD-REPEAT PROTEINS"/>
    <property type="match status" value="1"/>
</dbReference>
<feature type="region of interest" description="Disordered" evidence="9">
    <location>
        <begin position="746"/>
        <end position="873"/>
    </location>
</feature>
<comment type="subcellular location">
    <subcellularLocation>
        <location evidence="1 8">Nucleus</location>
    </subcellularLocation>
</comment>
<evidence type="ECO:0000256" key="5">
    <source>
        <dbReference type="ARBA" id="ARBA00022853"/>
    </source>
</evidence>
<dbReference type="Proteomes" id="UP000076359">
    <property type="component" value="Unassembled WGS sequence"/>
</dbReference>
<dbReference type="Gene3D" id="2.130.10.10">
    <property type="entry name" value="YVTN repeat-like/Quinoprotein amine dehydrogenase"/>
    <property type="match status" value="2"/>
</dbReference>
<evidence type="ECO:0000256" key="2">
    <source>
        <dbReference type="ARBA" id="ARBA00007306"/>
    </source>
</evidence>
<feature type="region of interest" description="Disordered" evidence="9">
    <location>
        <begin position="433"/>
        <end position="459"/>
    </location>
</feature>
<sequence length="1048" mass="122756">MPNVYLPQILWHSKDNKRSDRIYSLDIQPYPNYYSVKKLNRKYELFIKYLKEKGKIECNKFDTLEEKQKIINDSTLPSNNNYNNSSNNNNNNNKYETLKLDKELNQGNEDNVIKTVIGNNTEVSNNNLLDDTNNKLNEIKTNISTVDHQEHNLVNKKNETNSSSNDNISHNKTPMQSNKLLTSLQDDKTKKKPIKFNIATCGADEFVHLWRIFIKDDISIKCLGRFIGHSGEINCVRFNKNGRYIASGGEDKFLYIWEKSKKPKNIPLGYDISFLDYKEWWNVVGSFRCSGVINSIIWSNNDTLYVANEDNNINIIDFVKNTNCKVQVLEGHSGIIQGISFDNNYEYLASLSADQTLKIWKKKNDGKSWKLENSIKNIRRDELDKLNNACTTCNEYDFPDKNNTDKYESNTLKQENKKLINYDLFEQEAYKKKTKNKKEQADQDEEEANNNEDVEEQQTDVGEEHIEGHLNNNIVLNSNIYKMNNSNNIKMNNSNTFKMNNSYNQENNFKPYQQIHTKFMSKKHLEDGEEEQEEEEEEKKFKRSLFSSEEMLPSFFRRIDFSPNGEFLITPSGIQFEQVEKVNEKNNKIDENAKPNYEIKAYSCFYIYHKNLFLKYNIPFFTIFSQTSHFLVAKFNYNTFKLRTEQNILKRCYEHFLNNLSDVNDEDISNSNKKRKISDDNLKLNELMYNEKLIKLNYEKTLLYNHIDIPDDVSQVVSSTITESDVEFNEDKVSLKELAAENCLMKNTERNEDGNDEDNTEENVEDKKDDAKEEKKDDSKEEKKDDSKEEIKDDSKEEKKDDSKEEKKDDSKEEKKDDSKEEKKGDSKDDTKEESNDQTREESKKENELNINNKLNADEEEGKNDIMDKYNDNNDNVEILNEQDASSELKDKKEERFIYTLGTFDGSVYFYDSEILDIPISIVKNIHLCPITDISWNNLGNVCACSSSDGYVSFYHFNNNELGNIKSYKNYYLDKKCNDLTFDQNYFKNTFYDEVEFLNKDESNDYTSSEDEFDDHNLIPPKEETKVKRINLIVGNAANFVLSQNTKK</sequence>
<protein>
    <recommendedName>
        <fullName evidence="8">Protein HIRA</fullName>
    </recommendedName>
</protein>
<dbReference type="EMBL" id="LVLA01000006">
    <property type="protein sequence ID" value="KYO01449.1"/>
    <property type="molecule type" value="Genomic_DNA"/>
</dbReference>
<dbReference type="VEuPathDB" id="PlasmoDB:PRCDC_0501100"/>
<dbReference type="GO" id="GO:0000417">
    <property type="term" value="C:HIR complex"/>
    <property type="evidence" value="ECO:0007669"/>
    <property type="project" value="TreeGrafter"/>
</dbReference>
<feature type="compositionally biased region" description="Acidic residues" evidence="9">
    <location>
        <begin position="527"/>
        <end position="537"/>
    </location>
</feature>
<evidence type="ECO:0000259" key="10">
    <source>
        <dbReference type="Pfam" id="PF24105"/>
    </source>
</evidence>